<gene>
    <name evidence="1" type="ORF">PIBRA_LOCUS9677</name>
</gene>
<proteinExistence type="predicted"/>
<keyword evidence="2" id="KW-1185">Reference proteome</keyword>
<accession>A0A9P0TR08</accession>
<dbReference type="AlphaFoldDB" id="A0A9P0TR08"/>
<protein>
    <submittedName>
        <fullName evidence="1">Uncharacterized protein</fullName>
    </submittedName>
</protein>
<dbReference type="EMBL" id="CALOZG010000029">
    <property type="protein sequence ID" value="CAH4033384.1"/>
    <property type="molecule type" value="Genomic_DNA"/>
</dbReference>
<name>A0A9P0TR08_PIEBR</name>
<evidence type="ECO:0000313" key="1">
    <source>
        <dbReference type="EMBL" id="CAH4033384.1"/>
    </source>
</evidence>
<organism evidence="1 2">
    <name type="scientific">Pieris brassicae</name>
    <name type="common">White butterfly</name>
    <name type="synonym">Large white butterfly</name>
    <dbReference type="NCBI Taxonomy" id="7116"/>
    <lineage>
        <taxon>Eukaryota</taxon>
        <taxon>Metazoa</taxon>
        <taxon>Ecdysozoa</taxon>
        <taxon>Arthropoda</taxon>
        <taxon>Hexapoda</taxon>
        <taxon>Insecta</taxon>
        <taxon>Pterygota</taxon>
        <taxon>Neoptera</taxon>
        <taxon>Endopterygota</taxon>
        <taxon>Lepidoptera</taxon>
        <taxon>Glossata</taxon>
        <taxon>Ditrysia</taxon>
        <taxon>Papilionoidea</taxon>
        <taxon>Pieridae</taxon>
        <taxon>Pierinae</taxon>
        <taxon>Pieris</taxon>
    </lineage>
</organism>
<evidence type="ECO:0000313" key="2">
    <source>
        <dbReference type="Proteomes" id="UP001152562"/>
    </source>
</evidence>
<dbReference type="Proteomes" id="UP001152562">
    <property type="component" value="Unassembled WGS sequence"/>
</dbReference>
<sequence length="74" mass="8106">MDRTALSRRITCARSGVAKRASNRYESATGPRVFLSAYRYTSVRGLVRPAAVTDRYGDRSTSALAWAAQLAPNL</sequence>
<comment type="caution">
    <text evidence="1">The sequence shown here is derived from an EMBL/GenBank/DDBJ whole genome shotgun (WGS) entry which is preliminary data.</text>
</comment>
<reference evidence="1" key="1">
    <citation type="submission" date="2022-05" db="EMBL/GenBank/DDBJ databases">
        <authorList>
            <person name="Okamura Y."/>
        </authorList>
    </citation>
    <scope>NUCLEOTIDE SEQUENCE</scope>
</reference>